<dbReference type="EMBL" id="MT144471">
    <property type="protein sequence ID" value="QJA54035.1"/>
    <property type="molecule type" value="Genomic_DNA"/>
</dbReference>
<name>A0A6H2A3E6_9ZZZZ</name>
<accession>A0A6H2A3E6</accession>
<protein>
    <recommendedName>
        <fullName evidence="2">DUF4406 domain-containing protein</fullName>
    </recommendedName>
</protein>
<sequence length="109" mass="12518">MRLYIAGPYGRSRGLSEEELETNVLRAKVYARGVIAAGHTPFLPHLYHELHRGWITSPDETRWFNMAKEWITFCDGILRIPGESVGADKEVAYAEMMGLKVFHNLEEIR</sequence>
<dbReference type="SUPFAM" id="SSF52309">
    <property type="entry name" value="N-(deoxy)ribosyltransferase-like"/>
    <property type="match status" value="1"/>
</dbReference>
<reference evidence="1" key="1">
    <citation type="submission" date="2020-03" db="EMBL/GenBank/DDBJ databases">
        <title>The deep terrestrial virosphere.</title>
        <authorList>
            <person name="Holmfeldt K."/>
            <person name="Nilsson E."/>
            <person name="Simone D."/>
            <person name="Lopez-Fernandez M."/>
            <person name="Wu X."/>
            <person name="de Brujin I."/>
            <person name="Lundin D."/>
            <person name="Andersson A."/>
            <person name="Bertilsson S."/>
            <person name="Dopson M."/>
        </authorList>
    </citation>
    <scope>NUCLEOTIDE SEQUENCE</scope>
    <source>
        <strain evidence="1">TM448A04278</strain>
    </source>
</reference>
<evidence type="ECO:0008006" key="2">
    <source>
        <dbReference type="Google" id="ProtNLM"/>
    </source>
</evidence>
<dbReference type="AlphaFoldDB" id="A0A6H2A3E6"/>
<gene>
    <name evidence="1" type="ORF">TM448A04278_0015</name>
</gene>
<evidence type="ECO:0000313" key="1">
    <source>
        <dbReference type="EMBL" id="QJA54035.1"/>
    </source>
</evidence>
<organism evidence="1">
    <name type="scientific">viral metagenome</name>
    <dbReference type="NCBI Taxonomy" id="1070528"/>
    <lineage>
        <taxon>unclassified sequences</taxon>
        <taxon>metagenomes</taxon>
        <taxon>organismal metagenomes</taxon>
    </lineage>
</organism>
<dbReference type="Gene3D" id="3.40.50.10400">
    <property type="entry name" value="Hypothetical protein PA1492"/>
    <property type="match status" value="1"/>
</dbReference>
<proteinExistence type="predicted"/>